<dbReference type="AlphaFoldDB" id="A0A5B8UBC0"/>
<proteinExistence type="predicted"/>
<dbReference type="EMBL" id="CP042430">
    <property type="protein sequence ID" value="QEC50509.1"/>
    <property type="molecule type" value="Genomic_DNA"/>
</dbReference>
<name>A0A5B8UBC0_9ACTN</name>
<evidence type="ECO:0000313" key="2">
    <source>
        <dbReference type="EMBL" id="QEC50509.1"/>
    </source>
</evidence>
<gene>
    <name evidence="2" type="ORF">FSW04_24960</name>
</gene>
<dbReference type="KEGG" id="bsol:FSW04_24960"/>
<dbReference type="RefSeq" id="WP_146923213.1">
    <property type="nucleotide sequence ID" value="NZ_CP042430.1"/>
</dbReference>
<dbReference type="Proteomes" id="UP000321805">
    <property type="component" value="Chromosome"/>
</dbReference>
<organism evidence="2 3">
    <name type="scientific">Baekduia soli</name>
    <dbReference type="NCBI Taxonomy" id="496014"/>
    <lineage>
        <taxon>Bacteria</taxon>
        <taxon>Bacillati</taxon>
        <taxon>Actinomycetota</taxon>
        <taxon>Thermoleophilia</taxon>
        <taxon>Solirubrobacterales</taxon>
        <taxon>Baekduiaceae</taxon>
        <taxon>Baekduia</taxon>
    </lineage>
</organism>
<evidence type="ECO:0000313" key="3">
    <source>
        <dbReference type="Proteomes" id="UP000321805"/>
    </source>
</evidence>
<sequence>MADAPPEIAEHGLIGDLRTAALVAADGTVDWLCVPRFDSPSAFVAILDGERGSSTSRTPASSPRAS</sequence>
<dbReference type="OrthoDB" id="3902805at2"/>
<evidence type="ECO:0000259" key="1">
    <source>
        <dbReference type="Pfam" id="PF19291"/>
    </source>
</evidence>
<keyword evidence="3" id="KW-1185">Reference proteome</keyword>
<feature type="domain" description="Trehalase-like N-terminal" evidence="1">
    <location>
        <begin position="4"/>
        <end position="60"/>
    </location>
</feature>
<protein>
    <recommendedName>
        <fullName evidence="1">Trehalase-like N-terminal domain-containing protein</fullName>
    </recommendedName>
</protein>
<reference evidence="2 3" key="1">
    <citation type="journal article" date="2018" name="J. Microbiol.">
        <title>Baekduia soli gen. nov., sp. nov., a novel bacterium isolated from the soil of Baekdu Mountain and proposal of a novel family name, Baekduiaceae fam. nov.</title>
        <authorList>
            <person name="An D.S."/>
            <person name="Siddiqi M.Z."/>
            <person name="Kim K.H."/>
            <person name="Yu H.S."/>
            <person name="Im W.T."/>
        </authorList>
    </citation>
    <scope>NUCLEOTIDE SEQUENCE [LARGE SCALE GENOMIC DNA]</scope>
    <source>
        <strain evidence="2 3">BR7-21</strain>
    </source>
</reference>
<dbReference type="InterPro" id="IPR045582">
    <property type="entry name" value="Trehalase-like_N"/>
</dbReference>
<dbReference type="Pfam" id="PF19291">
    <property type="entry name" value="TREH_N"/>
    <property type="match status" value="1"/>
</dbReference>
<accession>A0A5B8UBC0</accession>